<feature type="transmembrane region" description="Helical" evidence="1">
    <location>
        <begin position="118"/>
        <end position="138"/>
    </location>
</feature>
<dbReference type="AlphaFoldDB" id="A0AAV7KE26"/>
<organism evidence="2 3">
    <name type="scientific">Oopsacas minuta</name>
    <dbReference type="NCBI Taxonomy" id="111878"/>
    <lineage>
        <taxon>Eukaryota</taxon>
        <taxon>Metazoa</taxon>
        <taxon>Porifera</taxon>
        <taxon>Hexactinellida</taxon>
        <taxon>Hexasterophora</taxon>
        <taxon>Lyssacinosida</taxon>
        <taxon>Leucopsacidae</taxon>
        <taxon>Oopsacas</taxon>
    </lineage>
</organism>
<keyword evidence="1" id="KW-0812">Transmembrane</keyword>
<accession>A0AAV7KE26</accession>
<name>A0AAV7KE26_9METZ</name>
<evidence type="ECO:0000313" key="3">
    <source>
        <dbReference type="Proteomes" id="UP001165289"/>
    </source>
</evidence>
<sequence>MLSVINWLVCLRDVRILSQVLKSSLIQMHTHLESIELYNEQLIGYKLFRIFGTILLTSSFFLTVAVVSSNIGEIVRVNSEGYCLINLIYHTHIHPLIPVSNAVHVVREIIALVTELSFSLYVLSMSIPVFAMIIISIVHRCVKRWKDKADNYRFNYDKMEPLIGKYRAY</sequence>
<evidence type="ECO:0000313" key="2">
    <source>
        <dbReference type="EMBL" id="KAI6659123.1"/>
    </source>
</evidence>
<protein>
    <submittedName>
        <fullName evidence="2">Uncharacterized protein</fullName>
    </submittedName>
</protein>
<feature type="transmembrane region" description="Helical" evidence="1">
    <location>
        <begin position="47"/>
        <end position="67"/>
    </location>
</feature>
<dbReference type="EMBL" id="JAKMXF010000066">
    <property type="protein sequence ID" value="KAI6659123.1"/>
    <property type="molecule type" value="Genomic_DNA"/>
</dbReference>
<evidence type="ECO:0000256" key="1">
    <source>
        <dbReference type="SAM" id="Phobius"/>
    </source>
</evidence>
<reference evidence="2 3" key="1">
    <citation type="journal article" date="2023" name="BMC Biol.">
        <title>The compact genome of the sponge Oopsacas minuta (Hexactinellida) is lacking key metazoan core genes.</title>
        <authorList>
            <person name="Santini S."/>
            <person name="Schenkelaars Q."/>
            <person name="Jourda C."/>
            <person name="Duchesne M."/>
            <person name="Belahbib H."/>
            <person name="Rocher C."/>
            <person name="Selva M."/>
            <person name="Riesgo A."/>
            <person name="Vervoort M."/>
            <person name="Leys S.P."/>
            <person name="Kodjabachian L."/>
            <person name="Le Bivic A."/>
            <person name="Borchiellini C."/>
            <person name="Claverie J.M."/>
            <person name="Renard E."/>
        </authorList>
    </citation>
    <scope>NUCLEOTIDE SEQUENCE [LARGE SCALE GENOMIC DNA]</scope>
    <source>
        <strain evidence="2">SPO-2</strain>
    </source>
</reference>
<keyword evidence="1" id="KW-1133">Transmembrane helix</keyword>
<dbReference type="Proteomes" id="UP001165289">
    <property type="component" value="Unassembled WGS sequence"/>
</dbReference>
<gene>
    <name evidence="2" type="ORF">LOD99_14799</name>
</gene>
<keyword evidence="1" id="KW-0472">Membrane</keyword>
<proteinExistence type="predicted"/>
<keyword evidence="3" id="KW-1185">Reference proteome</keyword>
<comment type="caution">
    <text evidence="2">The sequence shown here is derived from an EMBL/GenBank/DDBJ whole genome shotgun (WGS) entry which is preliminary data.</text>
</comment>